<comment type="caution">
    <text evidence="2">The sequence shown here is derived from an EMBL/GenBank/DDBJ whole genome shotgun (WGS) entry which is preliminary data.</text>
</comment>
<dbReference type="SUPFAM" id="SSF49899">
    <property type="entry name" value="Concanavalin A-like lectins/glucanases"/>
    <property type="match status" value="1"/>
</dbReference>
<dbReference type="AlphaFoldDB" id="A0A938BM67"/>
<evidence type="ECO:0000313" key="2">
    <source>
        <dbReference type="EMBL" id="MBM3273964.1"/>
    </source>
</evidence>
<reference evidence="2 3" key="1">
    <citation type="submission" date="2019-03" db="EMBL/GenBank/DDBJ databases">
        <title>Lake Tanganyika Metagenome-Assembled Genomes (MAGs).</title>
        <authorList>
            <person name="Tran P."/>
        </authorList>
    </citation>
    <scope>NUCLEOTIDE SEQUENCE [LARGE SCALE GENOMIC DNA]</scope>
    <source>
        <strain evidence="2">K_DeepCast_65m_m2_236</strain>
    </source>
</reference>
<proteinExistence type="predicted"/>
<dbReference type="EMBL" id="VGJX01000087">
    <property type="protein sequence ID" value="MBM3273964.1"/>
    <property type="molecule type" value="Genomic_DNA"/>
</dbReference>
<evidence type="ECO:0000256" key="1">
    <source>
        <dbReference type="SAM" id="MobiDB-lite"/>
    </source>
</evidence>
<feature type="compositionally biased region" description="Pro residues" evidence="1">
    <location>
        <begin position="79"/>
        <end position="105"/>
    </location>
</feature>
<feature type="region of interest" description="Disordered" evidence="1">
    <location>
        <begin position="79"/>
        <end position="113"/>
    </location>
</feature>
<name>A0A938BM67_9BACT</name>
<accession>A0A938BM67</accession>
<gene>
    <name evidence="2" type="ORF">FJZ00_02335</name>
</gene>
<dbReference type="Proteomes" id="UP000703893">
    <property type="component" value="Unassembled WGS sequence"/>
</dbReference>
<sequence length="276" mass="27752">KGQSATIDGLPAGKASLTVDALDSKNNIVGTASKADIDVVAGQTSKVTLSIKLNPTIAAPTKGGLAVDVTLIDGEVIPAPTPTPGPTATPTPAPTPTPTPAPTATPAPAGGFSDGFESGLGSWDVAFAKASYSSAGTASSNWNAAGSAAKTGTFGATAGDGSGSVKEPGTYTLTLKNSVSTGAMTTPKLDFDFAKFTKQYYFKSGSLKAEASTDNGATWTQVWAASADQAGWARASADLPHSGQVKVRFAFTYDYYLGVDSFGAPTLDNVAVADAK</sequence>
<protein>
    <submittedName>
        <fullName evidence="2">Uncharacterized protein</fullName>
    </submittedName>
</protein>
<feature type="non-terminal residue" evidence="2">
    <location>
        <position position="1"/>
    </location>
</feature>
<dbReference type="InterPro" id="IPR013320">
    <property type="entry name" value="ConA-like_dom_sf"/>
</dbReference>
<evidence type="ECO:0000313" key="3">
    <source>
        <dbReference type="Proteomes" id="UP000703893"/>
    </source>
</evidence>
<dbReference type="Gene3D" id="2.60.120.260">
    <property type="entry name" value="Galactose-binding domain-like"/>
    <property type="match status" value="1"/>
</dbReference>
<organism evidence="2 3">
    <name type="scientific">Candidatus Tanganyikabacteria bacterium</name>
    <dbReference type="NCBI Taxonomy" id="2961651"/>
    <lineage>
        <taxon>Bacteria</taxon>
        <taxon>Bacillati</taxon>
        <taxon>Candidatus Sericytochromatia</taxon>
        <taxon>Candidatus Tanganyikabacteria</taxon>
    </lineage>
</organism>